<feature type="region of interest" description="Disordered" evidence="1">
    <location>
        <begin position="24"/>
        <end position="60"/>
    </location>
</feature>
<dbReference type="AlphaFoldDB" id="A0AAD1W8U6"/>
<keyword evidence="3" id="KW-1185">Reference proteome</keyword>
<reference evidence="2" key="1">
    <citation type="submission" date="2022-03" db="EMBL/GenBank/DDBJ databases">
        <authorList>
            <person name="Alioto T."/>
            <person name="Alioto T."/>
            <person name="Gomez Garrido J."/>
        </authorList>
    </citation>
    <scope>NUCLEOTIDE SEQUENCE</scope>
</reference>
<proteinExistence type="predicted"/>
<dbReference type="Proteomes" id="UP001295444">
    <property type="component" value="Chromosome 05"/>
</dbReference>
<evidence type="ECO:0000313" key="3">
    <source>
        <dbReference type="Proteomes" id="UP001295444"/>
    </source>
</evidence>
<protein>
    <submittedName>
        <fullName evidence="2">Uncharacterized protein</fullName>
    </submittedName>
</protein>
<gene>
    <name evidence="2" type="ORF">PECUL_23A017806</name>
</gene>
<evidence type="ECO:0000256" key="1">
    <source>
        <dbReference type="SAM" id="MobiDB-lite"/>
    </source>
</evidence>
<evidence type="ECO:0000313" key="2">
    <source>
        <dbReference type="EMBL" id="CAH2293824.1"/>
    </source>
</evidence>
<organism evidence="2 3">
    <name type="scientific">Pelobates cultripes</name>
    <name type="common">Western spadefoot toad</name>
    <dbReference type="NCBI Taxonomy" id="61616"/>
    <lineage>
        <taxon>Eukaryota</taxon>
        <taxon>Metazoa</taxon>
        <taxon>Chordata</taxon>
        <taxon>Craniata</taxon>
        <taxon>Vertebrata</taxon>
        <taxon>Euteleostomi</taxon>
        <taxon>Amphibia</taxon>
        <taxon>Batrachia</taxon>
        <taxon>Anura</taxon>
        <taxon>Pelobatoidea</taxon>
        <taxon>Pelobatidae</taxon>
        <taxon>Pelobates</taxon>
    </lineage>
</organism>
<dbReference type="EMBL" id="OW240916">
    <property type="protein sequence ID" value="CAH2293824.1"/>
    <property type="molecule type" value="Genomic_DNA"/>
</dbReference>
<sequence>MGSSHVVKGSGRRVLCSLASTLAAGGKKHKGPLEMSSAVPDLGEPEEADNDSLLELQNST</sequence>
<feature type="compositionally biased region" description="Acidic residues" evidence="1">
    <location>
        <begin position="43"/>
        <end position="52"/>
    </location>
</feature>
<accession>A0AAD1W8U6</accession>
<name>A0AAD1W8U6_PELCU</name>